<evidence type="ECO:0000313" key="3">
    <source>
        <dbReference type="EMBL" id="KAF9512137.1"/>
    </source>
</evidence>
<protein>
    <recommendedName>
        <fullName evidence="2">HNH nuclease domain-containing protein</fullName>
    </recommendedName>
</protein>
<organism evidence="3 4">
    <name type="scientific">Hydnum rufescens UP504</name>
    <dbReference type="NCBI Taxonomy" id="1448309"/>
    <lineage>
        <taxon>Eukaryota</taxon>
        <taxon>Fungi</taxon>
        <taxon>Dikarya</taxon>
        <taxon>Basidiomycota</taxon>
        <taxon>Agaricomycotina</taxon>
        <taxon>Agaricomycetes</taxon>
        <taxon>Cantharellales</taxon>
        <taxon>Hydnaceae</taxon>
        <taxon>Hydnum</taxon>
    </lineage>
</organism>
<comment type="caution">
    <text evidence="3">The sequence shown here is derived from an EMBL/GenBank/DDBJ whole genome shotgun (WGS) entry which is preliminary data.</text>
</comment>
<evidence type="ECO:0000259" key="2">
    <source>
        <dbReference type="Pfam" id="PF13391"/>
    </source>
</evidence>
<dbReference type="AlphaFoldDB" id="A0A9P6DSG7"/>
<feature type="region of interest" description="Disordered" evidence="1">
    <location>
        <begin position="345"/>
        <end position="384"/>
    </location>
</feature>
<proteinExistence type="predicted"/>
<evidence type="ECO:0000256" key="1">
    <source>
        <dbReference type="SAM" id="MobiDB-lite"/>
    </source>
</evidence>
<feature type="compositionally biased region" description="Polar residues" evidence="1">
    <location>
        <begin position="354"/>
        <end position="368"/>
    </location>
</feature>
<dbReference type="InterPro" id="IPR003615">
    <property type="entry name" value="HNH_nuc"/>
</dbReference>
<sequence length="429" mass="47929">MSTSGKAISQVKTPLHLANGNYSTKRLVSRSLSGLPSSLSYQSSEADVIRTSPSLQDVPGGCVRLVLVLAPLFYLEISIAHIHSLCLKPRKYLLFLGWCILGLEGELAANGPDEPRLEDLDGQVVDAGLYYYISEQGIGAILDHAVDLEVIRARSGVPSETTRTRESFRKKLLERDPFCAFTGSRPEHSEGAHIVPYRRGSEWFQGIINNRPHYEESVGDLTDISDIRNGMLLYQPLHTSFYLRNVAILKTPNHCLGIGDVPPRADRPVKLPATLAYPEDERYSLQWLQDPDPVVFLVSPNNLDIAFKKYDRKGRPSALLLHYNYGAAAVRQWGHGGELFAEHRNPARPKREAAQNTNEGGASNTDSGEQPGDEPEGMVDSGDQTQWDEDNVMLYLWGNSPVAMERHQKRDEEKSHYVEQWRQGIISIS</sequence>
<feature type="domain" description="HNH nuclease" evidence="2">
    <location>
        <begin position="179"/>
        <end position="243"/>
    </location>
</feature>
<name>A0A9P6DSG7_9AGAM</name>
<dbReference type="OrthoDB" id="3267100at2759"/>
<reference evidence="3" key="1">
    <citation type="journal article" date="2020" name="Nat. Commun.">
        <title>Large-scale genome sequencing of mycorrhizal fungi provides insights into the early evolution of symbiotic traits.</title>
        <authorList>
            <person name="Miyauchi S."/>
            <person name="Kiss E."/>
            <person name="Kuo A."/>
            <person name="Drula E."/>
            <person name="Kohler A."/>
            <person name="Sanchez-Garcia M."/>
            <person name="Morin E."/>
            <person name="Andreopoulos B."/>
            <person name="Barry K.W."/>
            <person name="Bonito G."/>
            <person name="Buee M."/>
            <person name="Carver A."/>
            <person name="Chen C."/>
            <person name="Cichocki N."/>
            <person name="Clum A."/>
            <person name="Culley D."/>
            <person name="Crous P.W."/>
            <person name="Fauchery L."/>
            <person name="Girlanda M."/>
            <person name="Hayes R.D."/>
            <person name="Keri Z."/>
            <person name="LaButti K."/>
            <person name="Lipzen A."/>
            <person name="Lombard V."/>
            <person name="Magnuson J."/>
            <person name="Maillard F."/>
            <person name="Murat C."/>
            <person name="Nolan M."/>
            <person name="Ohm R.A."/>
            <person name="Pangilinan J."/>
            <person name="Pereira M.F."/>
            <person name="Perotto S."/>
            <person name="Peter M."/>
            <person name="Pfister S."/>
            <person name="Riley R."/>
            <person name="Sitrit Y."/>
            <person name="Stielow J.B."/>
            <person name="Szollosi G."/>
            <person name="Zifcakova L."/>
            <person name="Stursova M."/>
            <person name="Spatafora J.W."/>
            <person name="Tedersoo L."/>
            <person name="Vaario L.M."/>
            <person name="Yamada A."/>
            <person name="Yan M."/>
            <person name="Wang P."/>
            <person name="Xu J."/>
            <person name="Bruns T."/>
            <person name="Baldrian P."/>
            <person name="Vilgalys R."/>
            <person name="Dunand C."/>
            <person name="Henrissat B."/>
            <person name="Grigoriev I.V."/>
            <person name="Hibbett D."/>
            <person name="Nagy L.G."/>
            <person name="Martin F.M."/>
        </authorList>
    </citation>
    <scope>NUCLEOTIDE SEQUENCE</scope>
    <source>
        <strain evidence="3">UP504</strain>
    </source>
</reference>
<gene>
    <name evidence="3" type="ORF">BS47DRAFT_1345751</name>
</gene>
<dbReference type="Pfam" id="PF13391">
    <property type="entry name" value="HNH_2"/>
    <property type="match status" value="1"/>
</dbReference>
<dbReference type="Proteomes" id="UP000886523">
    <property type="component" value="Unassembled WGS sequence"/>
</dbReference>
<accession>A0A9P6DSG7</accession>
<dbReference type="EMBL" id="MU128990">
    <property type="protein sequence ID" value="KAF9512137.1"/>
    <property type="molecule type" value="Genomic_DNA"/>
</dbReference>
<evidence type="ECO:0000313" key="4">
    <source>
        <dbReference type="Proteomes" id="UP000886523"/>
    </source>
</evidence>
<keyword evidence="4" id="KW-1185">Reference proteome</keyword>